<organism evidence="3 4">
    <name type="scientific">Candidatus Falkowbacteria bacterium CG10_big_fil_rev_8_21_14_0_10_37_14</name>
    <dbReference type="NCBI Taxonomy" id="1974561"/>
    <lineage>
        <taxon>Bacteria</taxon>
        <taxon>Candidatus Falkowiibacteriota</taxon>
    </lineage>
</organism>
<evidence type="ECO:0000256" key="2">
    <source>
        <dbReference type="SAM" id="Phobius"/>
    </source>
</evidence>
<accession>A0A2M6WTQ1</accession>
<evidence type="ECO:0000313" key="4">
    <source>
        <dbReference type="Proteomes" id="UP000228533"/>
    </source>
</evidence>
<evidence type="ECO:0000313" key="3">
    <source>
        <dbReference type="EMBL" id="PIT96174.1"/>
    </source>
</evidence>
<comment type="caution">
    <text evidence="3">The sequence shown here is derived from an EMBL/GenBank/DDBJ whole genome shotgun (WGS) entry which is preliminary data.</text>
</comment>
<sequence length="121" mass="13443">MNFFKEQQIRILLYSILIIILTIGSFFVYLLWKDAKEFNIVDSTVATAKSNRPYDGLKIDTTVLDSIKFKELTPIQVSNVPAATSTIGTTTPATGSTSSAALTQEQLRQIPRRNGNPFSPF</sequence>
<evidence type="ECO:0000256" key="1">
    <source>
        <dbReference type="SAM" id="MobiDB-lite"/>
    </source>
</evidence>
<feature type="compositionally biased region" description="Low complexity" evidence="1">
    <location>
        <begin position="86"/>
        <end position="101"/>
    </location>
</feature>
<name>A0A2M6WTQ1_9BACT</name>
<reference evidence="4" key="1">
    <citation type="submission" date="2017-09" db="EMBL/GenBank/DDBJ databases">
        <title>Depth-based differentiation of microbial function through sediment-hosted aquifers and enrichment of novel symbionts in the deep terrestrial subsurface.</title>
        <authorList>
            <person name="Probst A.J."/>
            <person name="Ladd B."/>
            <person name="Jarett J.K."/>
            <person name="Geller-Mcgrath D.E."/>
            <person name="Sieber C.M.K."/>
            <person name="Emerson J.B."/>
            <person name="Anantharaman K."/>
            <person name="Thomas B.C."/>
            <person name="Malmstrom R."/>
            <person name="Stieglmeier M."/>
            <person name="Klingl A."/>
            <person name="Woyke T."/>
            <person name="Ryan C.M."/>
            <person name="Banfield J.F."/>
        </authorList>
    </citation>
    <scope>NUCLEOTIDE SEQUENCE [LARGE SCALE GENOMIC DNA]</scope>
</reference>
<dbReference type="Proteomes" id="UP000228533">
    <property type="component" value="Unassembled WGS sequence"/>
</dbReference>
<feature type="region of interest" description="Disordered" evidence="1">
    <location>
        <begin position="86"/>
        <end position="121"/>
    </location>
</feature>
<proteinExistence type="predicted"/>
<keyword evidence="2" id="KW-1133">Transmembrane helix</keyword>
<feature type="transmembrane region" description="Helical" evidence="2">
    <location>
        <begin position="12"/>
        <end position="32"/>
    </location>
</feature>
<dbReference type="AlphaFoldDB" id="A0A2M6WTQ1"/>
<dbReference type="EMBL" id="PFAM01000012">
    <property type="protein sequence ID" value="PIT96174.1"/>
    <property type="molecule type" value="Genomic_DNA"/>
</dbReference>
<protein>
    <submittedName>
        <fullName evidence="3">Uncharacterized protein</fullName>
    </submittedName>
</protein>
<keyword evidence="2" id="KW-0472">Membrane</keyword>
<keyword evidence="2" id="KW-0812">Transmembrane</keyword>
<gene>
    <name evidence="3" type="ORF">COT94_01770</name>
</gene>